<dbReference type="SUPFAM" id="SSF56672">
    <property type="entry name" value="DNA/RNA polymerases"/>
    <property type="match status" value="1"/>
</dbReference>
<reference evidence="2 3" key="1">
    <citation type="submission" date="2023-11" db="EMBL/GenBank/DDBJ databases">
        <authorList>
            <person name="Hedman E."/>
            <person name="Englund M."/>
            <person name="Stromberg M."/>
            <person name="Nyberg Akerstrom W."/>
            <person name="Nylinder S."/>
            <person name="Jareborg N."/>
            <person name="Kallberg Y."/>
            <person name="Kronander E."/>
        </authorList>
    </citation>
    <scope>NUCLEOTIDE SEQUENCE [LARGE SCALE GENOMIC DNA]</scope>
</reference>
<accession>A0AAV1LLD6</accession>
<evidence type="ECO:0000313" key="2">
    <source>
        <dbReference type="EMBL" id="CAK1595675.1"/>
    </source>
</evidence>
<dbReference type="PANTHER" id="PTHR33064:SF37">
    <property type="entry name" value="RIBONUCLEASE H"/>
    <property type="match status" value="1"/>
</dbReference>
<dbReference type="FunFam" id="3.30.70.270:FF:000026">
    <property type="entry name" value="Transposon Ty3-G Gag-Pol polyprotein"/>
    <property type="match status" value="1"/>
</dbReference>
<dbReference type="InterPro" id="IPR043502">
    <property type="entry name" value="DNA/RNA_pol_sf"/>
</dbReference>
<evidence type="ECO:0000313" key="3">
    <source>
        <dbReference type="Proteomes" id="UP001314205"/>
    </source>
</evidence>
<dbReference type="InterPro" id="IPR051320">
    <property type="entry name" value="Viral_Replic_Matur_Polypro"/>
</dbReference>
<sequence length="141" mass="15428">MLINTSKCVFGAREVSFLGYHISASGTKPLDTKVEAIKNFPLPTNVRQLRRFLGMVNFYRRFLPRVAEIQAPLNALLTGVIKNNQPITLSGESLNAFKTCKESLSEAALLAHPDCQAKLALVTDASDKAIGAVLQQLKEDV</sequence>
<dbReference type="GO" id="GO:0071897">
    <property type="term" value="P:DNA biosynthetic process"/>
    <property type="evidence" value="ECO:0007669"/>
    <property type="project" value="UniProtKB-ARBA"/>
</dbReference>
<dbReference type="InterPro" id="IPR043128">
    <property type="entry name" value="Rev_trsase/Diguanyl_cyclase"/>
</dbReference>
<protein>
    <recommendedName>
        <fullName evidence="1">Reverse transcriptase/retrotransposon-derived protein RNase H-like domain-containing protein</fullName>
    </recommendedName>
</protein>
<name>A0AAV1LLD6_9NEOP</name>
<proteinExistence type="predicted"/>
<dbReference type="Gene3D" id="3.30.70.270">
    <property type="match status" value="1"/>
</dbReference>
<organism evidence="2 3">
    <name type="scientific">Parnassius mnemosyne</name>
    <name type="common">clouded apollo</name>
    <dbReference type="NCBI Taxonomy" id="213953"/>
    <lineage>
        <taxon>Eukaryota</taxon>
        <taxon>Metazoa</taxon>
        <taxon>Ecdysozoa</taxon>
        <taxon>Arthropoda</taxon>
        <taxon>Hexapoda</taxon>
        <taxon>Insecta</taxon>
        <taxon>Pterygota</taxon>
        <taxon>Neoptera</taxon>
        <taxon>Endopterygota</taxon>
        <taxon>Lepidoptera</taxon>
        <taxon>Glossata</taxon>
        <taxon>Ditrysia</taxon>
        <taxon>Papilionoidea</taxon>
        <taxon>Papilionidae</taxon>
        <taxon>Parnassiinae</taxon>
        <taxon>Parnassini</taxon>
        <taxon>Parnassius</taxon>
        <taxon>Driopa</taxon>
    </lineage>
</organism>
<dbReference type="EMBL" id="CAVLGL010000093">
    <property type="protein sequence ID" value="CAK1595675.1"/>
    <property type="molecule type" value="Genomic_DNA"/>
</dbReference>
<dbReference type="PANTHER" id="PTHR33064">
    <property type="entry name" value="POL PROTEIN"/>
    <property type="match status" value="1"/>
</dbReference>
<feature type="domain" description="Reverse transcriptase/retrotransposon-derived protein RNase H-like" evidence="1">
    <location>
        <begin position="93"/>
        <end position="140"/>
    </location>
</feature>
<gene>
    <name evidence="2" type="ORF">PARMNEM_LOCUS15116</name>
</gene>
<keyword evidence="3" id="KW-1185">Reference proteome</keyword>
<dbReference type="InterPro" id="IPR041577">
    <property type="entry name" value="RT_RNaseH_2"/>
</dbReference>
<dbReference type="AlphaFoldDB" id="A0AAV1LLD6"/>
<comment type="caution">
    <text evidence="2">The sequence shown here is derived from an EMBL/GenBank/DDBJ whole genome shotgun (WGS) entry which is preliminary data.</text>
</comment>
<evidence type="ECO:0000259" key="1">
    <source>
        <dbReference type="Pfam" id="PF17919"/>
    </source>
</evidence>
<dbReference type="Proteomes" id="UP001314205">
    <property type="component" value="Unassembled WGS sequence"/>
</dbReference>
<dbReference type="Pfam" id="PF17919">
    <property type="entry name" value="RT_RNaseH_2"/>
    <property type="match status" value="1"/>
</dbReference>